<dbReference type="InterPro" id="IPR047430">
    <property type="entry name" value="PHD4_NSD1"/>
</dbReference>
<evidence type="ECO:0000259" key="17">
    <source>
        <dbReference type="PROSITE" id="PS50016"/>
    </source>
</evidence>
<dbReference type="InterPro" id="IPR055197">
    <property type="entry name" value="PHDvar_NSD"/>
</dbReference>
<reference evidence="20" key="1">
    <citation type="journal article" date="2023" name="Front. Mar. Sci.">
        <title>A new Merluccius polli reference genome to investigate the effects of global change in West African waters.</title>
        <authorList>
            <person name="Mateo J.L."/>
            <person name="Blanco-Fernandez C."/>
            <person name="Garcia-Vazquez E."/>
            <person name="Machado-Schiaffino G."/>
        </authorList>
    </citation>
    <scope>NUCLEOTIDE SEQUENCE</scope>
    <source>
        <strain evidence="20">C29</strain>
        <tissue evidence="20">Fin</tissue>
    </source>
</reference>
<dbReference type="InterPro" id="IPR019786">
    <property type="entry name" value="Zinc_finger_PHD-type_CS"/>
</dbReference>
<dbReference type="FunFam" id="2.30.30.140:FF:000004">
    <property type="entry name" value="Histone-lysine N-methyltransferase"/>
    <property type="match status" value="1"/>
</dbReference>
<evidence type="ECO:0000256" key="7">
    <source>
        <dbReference type="ARBA" id="ARBA00022691"/>
    </source>
</evidence>
<feature type="region of interest" description="Disordered" evidence="15">
    <location>
        <begin position="661"/>
        <end position="686"/>
    </location>
</feature>
<comment type="subcellular location">
    <subcellularLocation>
        <location evidence="2">Chromosome</location>
    </subcellularLocation>
    <subcellularLocation>
        <location evidence="1">Nucleus</location>
    </subcellularLocation>
</comment>
<evidence type="ECO:0000256" key="4">
    <source>
        <dbReference type="ARBA" id="ARBA00022553"/>
    </source>
</evidence>
<dbReference type="GO" id="GO:0042054">
    <property type="term" value="F:histone methyltransferase activity"/>
    <property type="evidence" value="ECO:0007669"/>
    <property type="project" value="InterPro"/>
</dbReference>
<feature type="compositionally biased region" description="Polar residues" evidence="15">
    <location>
        <begin position="1482"/>
        <end position="1495"/>
    </location>
</feature>
<evidence type="ECO:0000256" key="13">
    <source>
        <dbReference type="ARBA" id="ARBA00023242"/>
    </source>
</evidence>
<dbReference type="FunFam" id="2.30.30.140:FF:000059">
    <property type="entry name" value="Histone-lysine N-methyltransferase"/>
    <property type="match status" value="1"/>
</dbReference>
<evidence type="ECO:0000259" key="18">
    <source>
        <dbReference type="PROSITE" id="PS50812"/>
    </source>
</evidence>
<feature type="region of interest" description="Disordered" evidence="15">
    <location>
        <begin position="1045"/>
        <end position="1071"/>
    </location>
</feature>
<feature type="compositionally biased region" description="Basic and acidic residues" evidence="15">
    <location>
        <begin position="985"/>
        <end position="999"/>
    </location>
</feature>
<comment type="caution">
    <text evidence="20">The sequence shown here is derived from an EMBL/GenBank/DDBJ whole genome shotgun (WGS) entry which is preliminary data.</text>
</comment>
<keyword evidence="7" id="KW-0949">S-adenosyl-L-methionine</keyword>
<evidence type="ECO:0000313" key="21">
    <source>
        <dbReference type="Proteomes" id="UP001174136"/>
    </source>
</evidence>
<evidence type="ECO:0000256" key="1">
    <source>
        <dbReference type="ARBA" id="ARBA00004123"/>
    </source>
</evidence>
<organism evidence="20 21">
    <name type="scientific">Merluccius polli</name>
    <name type="common">Benguela hake</name>
    <name type="synonym">Merluccius cadenati</name>
    <dbReference type="NCBI Taxonomy" id="89951"/>
    <lineage>
        <taxon>Eukaryota</taxon>
        <taxon>Metazoa</taxon>
        <taxon>Chordata</taxon>
        <taxon>Craniata</taxon>
        <taxon>Vertebrata</taxon>
        <taxon>Euteleostomi</taxon>
        <taxon>Actinopterygii</taxon>
        <taxon>Neopterygii</taxon>
        <taxon>Teleostei</taxon>
        <taxon>Neoteleostei</taxon>
        <taxon>Acanthomorphata</taxon>
        <taxon>Zeiogadaria</taxon>
        <taxon>Gadariae</taxon>
        <taxon>Gadiformes</taxon>
        <taxon>Gadoidei</taxon>
        <taxon>Merlucciidae</taxon>
        <taxon>Merluccius</taxon>
    </lineage>
</organism>
<dbReference type="GO" id="GO:0008270">
    <property type="term" value="F:zinc ion binding"/>
    <property type="evidence" value="ECO:0007669"/>
    <property type="project" value="UniProtKB-KW"/>
</dbReference>
<keyword evidence="12" id="KW-0156">Chromatin regulator</keyword>
<feature type="compositionally biased region" description="Polar residues" evidence="15">
    <location>
        <begin position="661"/>
        <end position="671"/>
    </location>
</feature>
<dbReference type="SUPFAM" id="SSF82199">
    <property type="entry name" value="SET domain"/>
    <property type="match status" value="1"/>
</dbReference>
<evidence type="ECO:0000256" key="5">
    <source>
        <dbReference type="ARBA" id="ARBA00022603"/>
    </source>
</evidence>
<evidence type="ECO:0000256" key="2">
    <source>
        <dbReference type="ARBA" id="ARBA00004286"/>
    </source>
</evidence>
<feature type="domain" description="PWWP" evidence="18">
    <location>
        <begin position="1908"/>
        <end position="1970"/>
    </location>
</feature>
<keyword evidence="6" id="KW-0808">Transferase</keyword>
<feature type="compositionally biased region" description="Basic and acidic residues" evidence="15">
    <location>
        <begin position="1045"/>
        <end position="1062"/>
    </location>
</feature>
<feature type="compositionally biased region" description="Acidic residues" evidence="15">
    <location>
        <begin position="230"/>
        <end position="243"/>
    </location>
</feature>
<name>A0AA47NVG6_MERPO</name>
<feature type="compositionally biased region" description="Polar residues" evidence="15">
    <location>
        <begin position="124"/>
        <end position="133"/>
    </location>
</feature>
<feature type="compositionally biased region" description="Low complexity" evidence="15">
    <location>
        <begin position="201"/>
        <end position="212"/>
    </location>
</feature>
<dbReference type="InterPro" id="IPR050777">
    <property type="entry name" value="SET2_Histone-Lys_MeTrsfase"/>
</dbReference>
<dbReference type="GO" id="GO:0005634">
    <property type="term" value="C:nucleus"/>
    <property type="evidence" value="ECO:0007669"/>
    <property type="project" value="UniProtKB-SubCell"/>
</dbReference>
<dbReference type="Gene3D" id="2.170.270.10">
    <property type="entry name" value="SET domain"/>
    <property type="match status" value="1"/>
</dbReference>
<dbReference type="PROSITE" id="PS51215">
    <property type="entry name" value="AWS"/>
    <property type="match status" value="1"/>
</dbReference>
<dbReference type="SUPFAM" id="SSF63748">
    <property type="entry name" value="Tudor/PWWP/MBT"/>
    <property type="match status" value="2"/>
</dbReference>
<feature type="domain" description="PHD-type" evidence="17">
    <location>
        <begin position="1695"/>
        <end position="1741"/>
    </location>
</feature>
<evidence type="ECO:0000256" key="8">
    <source>
        <dbReference type="ARBA" id="ARBA00022723"/>
    </source>
</evidence>
<dbReference type="PROSITE" id="PS01359">
    <property type="entry name" value="ZF_PHD_1"/>
    <property type="match status" value="2"/>
</dbReference>
<feature type="compositionally biased region" description="Pro residues" evidence="15">
    <location>
        <begin position="1607"/>
        <end position="1618"/>
    </location>
</feature>
<feature type="compositionally biased region" description="Basic and acidic residues" evidence="15">
    <location>
        <begin position="1252"/>
        <end position="1266"/>
    </location>
</feature>
<keyword evidence="13" id="KW-0539">Nucleus</keyword>
<feature type="compositionally biased region" description="Polar residues" evidence="15">
    <location>
        <begin position="1576"/>
        <end position="1599"/>
    </location>
</feature>
<keyword evidence="9" id="KW-0677">Repeat</keyword>
<feature type="region of interest" description="Disordered" evidence="15">
    <location>
        <begin position="93"/>
        <end position="270"/>
    </location>
</feature>
<feature type="compositionally biased region" description="Polar residues" evidence="15">
    <location>
        <begin position="505"/>
        <end position="515"/>
    </location>
</feature>
<keyword evidence="21" id="KW-1185">Reference proteome</keyword>
<dbReference type="PANTHER" id="PTHR22884">
    <property type="entry name" value="SET DOMAIN PROTEINS"/>
    <property type="match status" value="1"/>
</dbReference>
<keyword evidence="5" id="KW-0489">Methyltransferase</keyword>
<dbReference type="SMART" id="SM00293">
    <property type="entry name" value="PWWP"/>
    <property type="match status" value="1"/>
</dbReference>
<dbReference type="Pfam" id="PF17907">
    <property type="entry name" value="AWS"/>
    <property type="match status" value="1"/>
</dbReference>
<feature type="region of interest" description="Disordered" evidence="15">
    <location>
        <begin position="1417"/>
        <end position="1532"/>
    </location>
</feature>
<evidence type="ECO:0000256" key="16">
    <source>
        <dbReference type="SAM" id="SignalP"/>
    </source>
</evidence>
<dbReference type="Gene3D" id="2.30.30.140">
    <property type="match status" value="2"/>
</dbReference>
<evidence type="ECO:0000256" key="15">
    <source>
        <dbReference type="SAM" id="MobiDB-lite"/>
    </source>
</evidence>
<dbReference type="FunFam" id="3.30.40.10:FF:000153">
    <property type="entry name" value="Histone-lysine N-methyltransferase NSD2"/>
    <property type="match status" value="1"/>
</dbReference>
<dbReference type="CDD" id="cd15656">
    <property type="entry name" value="PHD4_NSD1"/>
    <property type="match status" value="1"/>
</dbReference>
<feature type="region of interest" description="Disordered" evidence="15">
    <location>
        <begin position="474"/>
        <end position="550"/>
    </location>
</feature>
<dbReference type="InterPro" id="IPR001965">
    <property type="entry name" value="Znf_PHD"/>
</dbReference>
<dbReference type="Pfam" id="PF22908">
    <property type="entry name" value="PHD_NSD"/>
    <property type="match status" value="1"/>
</dbReference>
<feature type="region of interest" description="Disordered" evidence="15">
    <location>
        <begin position="707"/>
        <end position="777"/>
    </location>
</feature>
<dbReference type="GO" id="GO:0032259">
    <property type="term" value="P:methylation"/>
    <property type="evidence" value="ECO:0007669"/>
    <property type="project" value="UniProtKB-KW"/>
</dbReference>
<feature type="compositionally biased region" description="Polar residues" evidence="15">
    <location>
        <begin position="525"/>
        <end position="542"/>
    </location>
</feature>
<evidence type="ECO:0000256" key="6">
    <source>
        <dbReference type="ARBA" id="ARBA00022679"/>
    </source>
</evidence>
<feature type="compositionally biased region" description="Basic and acidic residues" evidence="15">
    <location>
        <begin position="244"/>
        <end position="259"/>
    </location>
</feature>
<dbReference type="InterPro" id="IPR013083">
    <property type="entry name" value="Znf_RING/FYVE/PHD"/>
</dbReference>
<feature type="compositionally biased region" description="Basic and acidic residues" evidence="15">
    <location>
        <begin position="144"/>
        <end position="174"/>
    </location>
</feature>
<dbReference type="Pfam" id="PF23004">
    <property type="entry name" value="PHDvar_NSD"/>
    <property type="match status" value="1"/>
</dbReference>
<dbReference type="InterPro" id="IPR000313">
    <property type="entry name" value="PWWP_dom"/>
</dbReference>
<feature type="chain" id="PRO_5041411442" evidence="16">
    <location>
        <begin position="22"/>
        <end position="2194"/>
    </location>
</feature>
<keyword evidence="3" id="KW-0158">Chromosome</keyword>
<dbReference type="InterPro" id="IPR046341">
    <property type="entry name" value="SET_dom_sf"/>
</dbReference>
<feature type="region of interest" description="Disordered" evidence="15">
    <location>
        <begin position="1116"/>
        <end position="1154"/>
    </location>
</feature>
<feature type="region of interest" description="Disordered" evidence="15">
    <location>
        <begin position="1211"/>
        <end position="1316"/>
    </location>
</feature>
<keyword evidence="11" id="KW-0862">Zinc</keyword>
<keyword evidence="16" id="KW-0732">Signal</keyword>
<gene>
    <name evidence="20" type="primary">NSD1</name>
    <name evidence="20" type="ORF">N1851_024950</name>
</gene>
<accession>A0AA47NVG6</accession>
<dbReference type="Gene3D" id="3.30.40.10">
    <property type="entry name" value="Zinc/RING finger domain, C3HC4 (zinc finger)"/>
    <property type="match status" value="3"/>
</dbReference>
<feature type="compositionally biased region" description="Basic residues" evidence="15">
    <location>
        <begin position="1270"/>
        <end position="1285"/>
    </location>
</feature>
<keyword evidence="4" id="KW-0597">Phosphoprotein</keyword>
<feature type="compositionally biased region" description="Polar residues" evidence="15">
    <location>
        <begin position="1427"/>
        <end position="1439"/>
    </location>
</feature>
<dbReference type="InterPro" id="IPR011011">
    <property type="entry name" value="Znf_FYVE_PHD"/>
</dbReference>
<dbReference type="EMBL" id="JAOPHQ010004603">
    <property type="protein sequence ID" value="KAK0138513.1"/>
    <property type="molecule type" value="Genomic_DNA"/>
</dbReference>
<evidence type="ECO:0000256" key="10">
    <source>
        <dbReference type="ARBA" id="ARBA00022771"/>
    </source>
</evidence>
<evidence type="ECO:0000256" key="12">
    <source>
        <dbReference type="ARBA" id="ARBA00022853"/>
    </source>
</evidence>
<dbReference type="InterPro" id="IPR055198">
    <property type="entry name" value="NSD_PHD"/>
</dbReference>
<feature type="compositionally biased region" description="Low complexity" evidence="15">
    <location>
        <begin position="98"/>
        <end position="119"/>
    </location>
</feature>
<dbReference type="SUPFAM" id="SSF57903">
    <property type="entry name" value="FYVE/PHD zinc finger"/>
    <property type="match status" value="2"/>
</dbReference>
<feature type="signal peptide" evidence="16">
    <location>
        <begin position="1"/>
        <end position="21"/>
    </location>
</feature>
<proteinExistence type="predicted"/>
<dbReference type="CDD" id="cd15648">
    <property type="entry name" value="PHD1_NSD1_2"/>
    <property type="match status" value="1"/>
</dbReference>
<dbReference type="SMART" id="SM00570">
    <property type="entry name" value="AWS"/>
    <property type="match status" value="1"/>
</dbReference>
<sequence length="2194" mass="243416">MLIAKSMALYVIVSLVADVLGELKVGQRNTKKQLHQYERALPVALETGPAFQLPFDLWPRLPLLPGSRTRHGCSLTMSASGSSVQHPSLYGLAKTQNSPHLSPLAPSSSSSTSSSYSPLRRLQRLTTAISSRPQPARLGRGTGGKKERGAEWEWEGRDEEKESEREKAVNDSGRENGSIGNDSVAHKHSMARLTSRDQSDSSDSGPASPAFSLNSNSPFANGLLHFESSLFEDDDVNQDDDDGGDHFDESHEVKEHETVPDTADDQGRPNKMAILESSPRISCSNSTVTPDVRKPTVPLGKVVTRSQHSGQRRRYWEESDSEWESDSEFFGPKKKSVPSLKFLEGEVIWAKFNRRPWWPCQVVVDPTKGIYHRIKEPSDRPCRLYYVRTFGKPVEHAWVEGKATRSFHGGFEFEQLPLLRRRGKQRENNYKYSIAKRFQEAWKSSVTEAEVSFQEMSRMASSLKDDAFHDVSISEKKSTVQPTPAPVSEASKTSHMTNESDFRLTKTTRPSTLRKSSVKNKTRSSMRCTSSKNSRNTCSNQELSDRGAGECPYSDLESVPKILCPKALERQPKPVQSVPLVTQTLSSSVVKEVTKQPEIQRGLWFSKAGKDRRPKTTSPIPDRTLFSKLHCKKKIPSVVSKRTLVNGVNHTVTGVAVSQPSLQDKNKTSLCETGMPSDHSGHSHKPVEMIPSKSLSDPFIMTEKLTNQCNDKKNKKSADQSDGTKLNSVSTTKQLDHSDSTEKLIPLTNINGDQSEYSEGEHRLSSNQTTEKSENMGSKRDHIIGTFAKQTNTIENNKTKDMELSESSVVQSARLEEQNVSPSGSIQLESAQCDFSNKSTQQQLESVNTQGRDAISKFGLKESLKEIPSLESKSISATNLSAIGVTVEPFHKTRWSQESSLQLTSKTNQLKGPEVKWMSIINTKNNTTNKPTDQLNIELENLNAIHVLNDMTSHPTQQQGESSAKAVQVSAAALDPCFKDVSKPLEEPLSLRDESKKSLNESQNTIDEQPAHLPASNRLMTRALKALQETERIKREKALKALDWKKSSKQCRKTDGHERKSADSSSSTREAKQGFCTKLKSTKMNDQNEPSSSCSTLLSCKCFSDTNDEQADIKSEIEDFPISPTPPMDFVPMTSRVKTKKENRSSDTSSSSLTRSSFSFLNQFKNLKKVSLQSVTSESDGKPVSFKPDTNYKFSTFLMLLKDLHDTRDRDGTPLELDIGPPSSHVKQEPLVMPSTSEEPHQGLTSACRVKLVTDETKTKQKDGMSSKRPSSRRRSVKSGRRKKVQVPCSRASSGPGFPGQQPSLSGDSRLGDGLVQTEEGTGCFVVKDGCRAAKEGNSQTTVPLEERVLDTVLPSQPKTSLQPPNDLHADGATLSNNSWDSREGGQETSTVQKRIRKPSKRLIEWNEDYDQIFSTRKKTKKPLQSVGKSPQHISTQSERPPLLDDSGSGCTSQTILPEIQTPPPEEILPTPSELEVRKTENSPSQEASVLSIDTLTPPPEAETLQSTDSLIKDDGSVSLLKSKRKRKPTQRILQYCLEAEASVGPKKKVKSLKHIPANPPAPSDCGGPSSESDDQQSGMSSDIKSDTSPVTAKATTAQSPLIPTISGPPPVPTPLSPTPELVSDCALPIPQADSTQPHDDEDDGGKNSADLEVEEPCLDGSMPSMKEDSLLCDDHLFPKRKLIGDRGGPASMKENICQVCEKSGELLLCEGQCCGAFHLPCISLAQAPKGKFICPECKSGLHTCFVCKKRGEEVRRCMIPVCGKFYHGDCITSHAPTTPVNRGVRCSLHVCLACFIANPGNPAKSKGRLMRCVRCPVAYHATDVCLAAGCVVLSNNSIICPNHFTARRGVKNHEHVNVSWCFVCTEGGSLLCCESCPAAFHRECLNIDMPKGSWYCNDCKAGKKPHFKDILWVKVGRYRWWPAEVSHPKSIPENIQRMKHDVGEFPVHFFGSNDYLWTYQARVFPYMDVDANSKERMGKGVDGVYKKALEEAAIRFRELQAELELRQLQEDRKNNRKPPPFKLIKVSNRVASVNRPIGKVQIIVADRSEIPRCNCKASDESPCGVDSECINRMLLYECHPQVCPAGERCLNQAFMKRQYSKVEIFRTLSRGWGLRCGHNIKKHPLLRICSRGYVTDCECLLSSQGDFVSEYVGEVIDEEECRSRIRHAQENDICNFYMLTLDKVKLSHTRTHR</sequence>
<dbReference type="PROSITE" id="PS50016">
    <property type="entry name" value="ZF_PHD_2"/>
    <property type="match status" value="2"/>
</dbReference>
<protein>
    <submittedName>
        <fullName evidence="20">Histone-lysine N-methyltransferase, H3 lysine-36 and H4 lysine-20 specific</fullName>
    </submittedName>
</protein>
<dbReference type="FunFam" id="3.30.40.10:FF:000093">
    <property type="entry name" value="Histone-lysine N-methyltransferase"/>
    <property type="match status" value="1"/>
</dbReference>
<feature type="region of interest" description="Disordered" evidence="15">
    <location>
        <begin position="1545"/>
        <end position="1652"/>
    </location>
</feature>
<dbReference type="InterPro" id="IPR006560">
    <property type="entry name" value="AWS_dom"/>
</dbReference>
<dbReference type="FunFam" id="3.30.40.10:FF:000201">
    <property type="entry name" value="Histone-lysine N-methyltransferase"/>
    <property type="match status" value="1"/>
</dbReference>
<dbReference type="InterPro" id="IPR059153">
    <property type="entry name" value="NSD_PHD-1st"/>
</dbReference>
<evidence type="ECO:0000256" key="14">
    <source>
        <dbReference type="PROSITE-ProRule" id="PRU00146"/>
    </source>
</evidence>
<dbReference type="Pfam" id="PF23011">
    <property type="entry name" value="PHD-1st_NSD"/>
    <property type="match status" value="1"/>
</dbReference>
<feature type="compositionally biased region" description="Polar residues" evidence="15">
    <location>
        <begin position="748"/>
        <end position="757"/>
    </location>
</feature>
<evidence type="ECO:0000313" key="20">
    <source>
        <dbReference type="EMBL" id="KAK0138513.1"/>
    </source>
</evidence>
<dbReference type="PROSITE" id="PS50812">
    <property type="entry name" value="PWWP"/>
    <property type="match status" value="2"/>
</dbReference>
<dbReference type="Pfam" id="PF00855">
    <property type="entry name" value="PWWP"/>
    <property type="match status" value="2"/>
</dbReference>
<evidence type="ECO:0000256" key="9">
    <source>
        <dbReference type="ARBA" id="ARBA00022737"/>
    </source>
</evidence>
<dbReference type="InterPro" id="IPR047426">
    <property type="entry name" value="PHD1_NSD1_2"/>
</dbReference>
<dbReference type="InterPro" id="IPR019787">
    <property type="entry name" value="Znf_PHD-finger"/>
</dbReference>
<feature type="domain" description="PWWP" evidence="18">
    <location>
        <begin position="344"/>
        <end position="399"/>
    </location>
</feature>
<dbReference type="Proteomes" id="UP001174136">
    <property type="component" value="Unassembled WGS sequence"/>
</dbReference>
<dbReference type="GO" id="GO:0005694">
    <property type="term" value="C:chromosome"/>
    <property type="evidence" value="ECO:0007669"/>
    <property type="project" value="UniProtKB-SubCell"/>
</dbReference>
<evidence type="ECO:0000259" key="19">
    <source>
        <dbReference type="PROSITE" id="PS51215"/>
    </source>
</evidence>
<feature type="region of interest" description="Disordered" evidence="15">
    <location>
        <begin position="985"/>
        <end position="1011"/>
    </location>
</feature>
<feature type="compositionally biased region" description="Basic and acidic residues" evidence="15">
    <location>
        <begin position="710"/>
        <end position="719"/>
    </location>
</feature>
<feature type="compositionally biased region" description="Polar residues" evidence="15">
    <location>
        <begin position="720"/>
        <end position="733"/>
    </location>
</feature>
<feature type="domain" description="PHD-type" evidence="17">
    <location>
        <begin position="1859"/>
        <end position="1903"/>
    </location>
</feature>
<feature type="domain" description="AWS" evidence="19">
    <location>
        <begin position="2049"/>
        <end position="2099"/>
    </location>
</feature>
<feature type="region of interest" description="Disordered" evidence="15">
    <location>
        <begin position="1356"/>
        <end position="1396"/>
    </location>
</feature>
<evidence type="ECO:0000256" key="11">
    <source>
        <dbReference type="ARBA" id="ARBA00022833"/>
    </source>
</evidence>
<keyword evidence="8" id="KW-0479">Metal-binding</keyword>
<dbReference type="SMART" id="SM00249">
    <property type="entry name" value="PHD"/>
    <property type="match status" value="3"/>
</dbReference>
<evidence type="ECO:0000256" key="3">
    <source>
        <dbReference type="ARBA" id="ARBA00022454"/>
    </source>
</evidence>
<keyword evidence="10 14" id="KW-0863">Zinc-finger</keyword>